<name>A0A7C3WM81_9BACT</name>
<accession>A0A7C3WM81</accession>
<dbReference type="EMBL" id="DTGA01000104">
    <property type="protein sequence ID" value="HGB31146.1"/>
    <property type="molecule type" value="Genomic_DNA"/>
</dbReference>
<sequence length="90" mass="10578">MKNKNQNICPVCGKPYEFSLRIFYNPDGTKSCEHDFNDVSLSFTPREKKLAEKVRKEGKYLVKGSDGITRICEPLKDKYGRIIQRKRKFF</sequence>
<reference evidence="1" key="1">
    <citation type="journal article" date="2020" name="mSystems">
        <title>Genome- and Community-Level Interaction Insights into Carbon Utilization and Element Cycling Functions of Hydrothermarchaeota in Hydrothermal Sediment.</title>
        <authorList>
            <person name="Zhou Z."/>
            <person name="Liu Y."/>
            <person name="Xu W."/>
            <person name="Pan J."/>
            <person name="Luo Z.H."/>
            <person name="Li M."/>
        </authorList>
    </citation>
    <scope>NUCLEOTIDE SEQUENCE [LARGE SCALE GENOMIC DNA]</scope>
    <source>
        <strain evidence="1">SpSt-751</strain>
    </source>
</reference>
<proteinExistence type="predicted"/>
<evidence type="ECO:0000313" key="1">
    <source>
        <dbReference type="EMBL" id="HGB31146.1"/>
    </source>
</evidence>
<comment type="caution">
    <text evidence="1">The sequence shown here is derived from an EMBL/GenBank/DDBJ whole genome shotgun (WGS) entry which is preliminary data.</text>
</comment>
<gene>
    <name evidence="1" type="ORF">ENV35_04645</name>
</gene>
<dbReference type="AlphaFoldDB" id="A0A7C3WM81"/>
<organism evidence="1">
    <name type="scientific">Dictyoglomus turgidum</name>
    <dbReference type="NCBI Taxonomy" id="513050"/>
    <lineage>
        <taxon>Bacteria</taxon>
        <taxon>Pseudomonadati</taxon>
        <taxon>Dictyoglomota</taxon>
        <taxon>Dictyoglomia</taxon>
        <taxon>Dictyoglomales</taxon>
        <taxon>Dictyoglomaceae</taxon>
        <taxon>Dictyoglomus</taxon>
    </lineage>
</organism>
<protein>
    <submittedName>
        <fullName evidence="1">Uncharacterized protein</fullName>
    </submittedName>
</protein>